<organism evidence="1 2">
    <name type="scientific">Flavihumibacter petaseus NBRC 106054</name>
    <dbReference type="NCBI Taxonomy" id="1220578"/>
    <lineage>
        <taxon>Bacteria</taxon>
        <taxon>Pseudomonadati</taxon>
        <taxon>Bacteroidota</taxon>
        <taxon>Chitinophagia</taxon>
        <taxon>Chitinophagales</taxon>
        <taxon>Chitinophagaceae</taxon>
        <taxon>Flavihumibacter</taxon>
    </lineage>
</organism>
<gene>
    <name evidence="1" type="ORF">FPE01S_01_13450</name>
</gene>
<evidence type="ECO:0000313" key="1">
    <source>
        <dbReference type="EMBL" id="GAO42331.1"/>
    </source>
</evidence>
<keyword evidence="2" id="KW-1185">Reference proteome</keyword>
<accession>A0A0E9MY12</accession>
<protein>
    <submittedName>
        <fullName evidence="1">Uncharacterized protein</fullName>
    </submittedName>
</protein>
<dbReference type="RefSeq" id="WP_046368043.1">
    <property type="nucleotide sequence ID" value="NZ_BBWV01000001.1"/>
</dbReference>
<evidence type="ECO:0000313" key="2">
    <source>
        <dbReference type="Proteomes" id="UP000033121"/>
    </source>
</evidence>
<name>A0A0E9MY12_9BACT</name>
<dbReference type="OrthoDB" id="880927at2"/>
<comment type="caution">
    <text evidence="1">The sequence shown here is derived from an EMBL/GenBank/DDBJ whole genome shotgun (WGS) entry which is preliminary data.</text>
</comment>
<dbReference type="AlphaFoldDB" id="A0A0E9MY12"/>
<reference evidence="1 2" key="1">
    <citation type="submission" date="2015-04" db="EMBL/GenBank/DDBJ databases">
        <title>Whole genome shotgun sequence of Flavihumibacter petaseus NBRC 106054.</title>
        <authorList>
            <person name="Miyazawa S."/>
            <person name="Hosoyama A."/>
            <person name="Hashimoto M."/>
            <person name="Noguchi M."/>
            <person name="Tsuchikane K."/>
            <person name="Ohji S."/>
            <person name="Yamazoe A."/>
            <person name="Ichikawa N."/>
            <person name="Kimura A."/>
            <person name="Fujita N."/>
        </authorList>
    </citation>
    <scope>NUCLEOTIDE SEQUENCE [LARGE SCALE GENOMIC DNA]</scope>
    <source>
        <strain evidence="1 2">NBRC 106054</strain>
    </source>
</reference>
<dbReference type="EMBL" id="BBWV01000001">
    <property type="protein sequence ID" value="GAO42331.1"/>
    <property type="molecule type" value="Genomic_DNA"/>
</dbReference>
<proteinExistence type="predicted"/>
<dbReference type="Proteomes" id="UP000033121">
    <property type="component" value="Unassembled WGS sequence"/>
</dbReference>
<sequence>MANAKSLIAGHLNGMLGKEIVFRNWEDKTIVAKAPGERTTPPTAPQVKVQRNFTQGSQYAKSILLDPDLVAGYKRALRPRQNVYSRALQDFVTPPEVTDITIRNYTGQVGDIIEVRAVDDYLVTKVYVEIRAANGDLLEGGVAVLQPKGNVWNYAATVQNPALAGTRVIAFANDFPGNEASLEVLL</sequence>